<dbReference type="EMBL" id="BAABME010001778">
    <property type="protein sequence ID" value="GAA0151398.1"/>
    <property type="molecule type" value="Genomic_DNA"/>
</dbReference>
<proteinExistence type="predicted"/>
<dbReference type="Proteomes" id="UP001454036">
    <property type="component" value="Unassembled WGS sequence"/>
</dbReference>
<protein>
    <recommendedName>
        <fullName evidence="1">Retroviral polymerase SH3-like domain-containing protein</fullName>
    </recommendedName>
</protein>
<organism evidence="2 3">
    <name type="scientific">Lithospermum erythrorhizon</name>
    <name type="common">Purple gromwell</name>
    <name type="synonym">Lithospermum officinale var. erythrorhizon</name>
    <dbReference type="NCBI Taxonomy" id="34254"/>
    <lineage>
        <taxon>Eukaryota</taxon>
        <taxon>Viridiplantae</taxon>
        <taxon>Streptophyta</taxon>
        <taxon>Embryophyta</taxon>
        <taxon>Tracheophyta</taxon>
        <taxon>Spermatophyta</taxon>
        <taxon>Magnoliopsida</taxon>
        <taxon>eudicotyledons</taxon>
        <taxon>Gunneridae</taxon>
        <taxon>Pentapetalae</taxon>
        <taxon>asterids</taxon>
        <taxon>lamiids</taxon>
        <taxon>Boraginales</taxon>
        <taxon>Boraginaceae</taxon>
        <taxon>Boraginoideae</taxon>
        <taxon>Lithospermeae</taxon>
        <taxon>Lithospermum</taxon>
    </lineage>
</organism>
<dbReference type="AlphaFoldDB" id="A0AAV3PMF9"/>
<sequence>MIWGSETFVKKFSKDKLVPKSDKCYFIGHPKETKGYYFYLKHDNKIVIARDNVYLENEYLTKRYRSNENLEVVHESEGVGVENTIESPQKVDISYLEEVQLDQRETLIEPTKNKLS</sequence>
<comment type="caution">
    <text evidence="2">The sequence shown here is derived from an EMBL/GenBank/DDBJ whole genome shotgun (WGS) entry which is preliminary data.</text>
</comment>
<gene>
    <name evidence="2" type="ORF">LIER_10127</name>
</gene>
<evidence type="ECO:0000259" key="1">
    <source>
        <dbReference type="Pfam" id="PF25597"/>
    </source>
</evidence>
<keyword evidence="3" id="KW-1185">Reference proteome</keyword>
<dbReference type="Pfam" id="PF25597">
    <property type="entry name" value="SH3_retrovirus"/>
    <property type="match status" value="1"/>
</dbReference>
<evidence type="ECO:0000313" key="3">
    <source>
        <dbReference type="Proteomes" id="UP001454036"/>
    </source>
</evidence>
<feature type="domain" description="Retroviral polymerase SH3-like" evidence="1">
    <location>
        <begin position="9"/>
        <end position="59"/>
    </location>
</feature>
<evidence type="ECO:0000313" key="2">
    <source>
        <dbReference type="EMBL" id="GAA0151398.1"/>
    </source>
</evidence>
<accession>A0AAV3PMF9</accession>
<name>A0AAV3PMF9_LITER</name>
<dbReference type="InterPro" id="IPR057670">
    <property type="entry name" value="SH3_retrovirus"/>
</dbReference>
<reference evidence="2 3" key="1">
    <citation type="submission" date="2024-01" db="EMBL/GenBank/DDBJ databases">
        <title>The complete chloroplast genome sequence of Lithospermum erythrorhizon: insights into the phylogenetic relationship among Boraginaceae species and the maternal lineages of purple gromwells.</title>
        <authorList>
            <person name="Okada T."/>
            <person name="Watanabe K."/>
        </authorList>
    </citation>
    <scope>NUCLEOTIDE SEQUENCE [LARGE SCALE GENOMIC DNA]</scope>
</reference>